<gene>
    <name evidence="1" type="ORF">GCM10007183_14230</name>
</gene>
<comment type="caution">
    <text evidence="1">The sequence shown here is derived from an EMBL/GenBank/DDBJ whole genome shotgun (WGS) entry which is preliminary data.</text>
</comment>
<organism evidence="1 2">
    <name type="scientific">Staphylococcus muscae</name>
    <dbReference type="NCBI Taxonomy" id="1294"/>
    <lineage>
        <taxon>Bacteria</taxon>
        <taxon>Bacillati</taxon>
        <taxon>Bacillota</taxon>
        <taxon>Bacilli</taxon>
        <taxon>Bacillales</taxon>
        <taxon>Staphylococcaceae</taxon>
        <taxon>Staphylococcus</taxon>
    </lineage>
</organism>
<protein>
    <submittedName>
        <fullName evidence="1">Uncharacterized protein</fullName>
    </submittedName>
</protein>
<keyword evidence="2" id="KW-1185">Reference proteome</keyword>
<proteinExistence type="predicted"/>
<accession>A0ABQ1HVI9</accession>
<evidence type="ECO:0000313" key="1">
    <source>
        <dbReference type="EMBL" id="GGA91175.1"/>
    </source>
</evidence>
<sequence length="56" mass="6609">MLSYAFEFIIQSMCNDTSEFWVNKIGSEKPFFCSVFNGFSGYKLLVFQLFLTKYKL</sequence>
<reference evidence="2" key="1">
    <citation type="journal article" date="2019" name="Int. J. Syst. Evol. Microbiol.">
        <title>The Global Catalogue of Microorganisms (GCM) 10K type strain sequencing project: providing services to taxonomists for standard genome sequencing and annotation.</title>
        <authorList>
            <consortium name="The Broad Institute Genomics Platform"/>
            <consortium name="The Broad Institute Genome Sequencing Center for Infectious Disease"/>
            <person name="Wu L."/>
            <person name="Ma J."/>
        </authorList>
    </citation>
    <scope>NUCLEOTIDE SEQUENCE [LARGE SCALE GENOMIC DNA]</scope>
    <source>
        <strain evidence="2">CCM 4175</strain>
    </source>
</reference>
<evidence type="ECO:0000313" key="2">
    <source>
        <dbReference type="Proteomes" id="UP000652995"/>
    </source>
</evidence>
<dbReference type="Proteomes" id="UP000652995">
    <property type="component" value="Unassembled WGS sequence"/>
</dbReference>
<dbReference type="EMBL" id="BMCB01000007">
    <property type="protein sequence ID" value="GGA91175.1"/>
    <property type="molecule type" value="Genomic_DNA"/>
</dbReference>
<name>A0ABQ1HVI9_9STAP</name>